<reference evidence="14" key="1">
    <citation type="submission" date="2020-11" db="EMBL/GenBank/DDBJ databases">
        <authorList>
            <consortium name="DOE Joint Genome Institute"/>
            <person name="Ahrendt S."/>
            <person name="Riley R."/>
            <person name="Andreopoulos W."/>
            <person name="Labutti K."/>
            <person name="Pangilinan J."/>
            <person name="Ruiz-Duenas F.J."/>
            <person name="Barrasa J.M."/>
            <person name="Sanchez-Garcia M."/>
            <person name="Camarero S."/>
            <person name="Miyauchi S."/>
            <person name="Serrano A."/>
            <person name="Linde D."/>
            <person name="Babiker R."/>
            <person name="Drula E."/>
            <person name="Ayuso-Fernandez I."/>
            <person name="Pacheco R."/>
            <person name="Padilla G."/>
            <person name="Ferreira P."/>
            <person name="Barriuso J."/>
            <person name="Kellner H."/>
            <person name="Castanera R."/>
            <person name="Alfaro M."/>
            <person name="Ramirez L."/>
            <person name="Pisabarro A.G."/>
            <person name="Kuo A."/>
            <person name="Tritt A."/>
            <person name="Lipzen A."/>
            <person name="He G."/>
            <person name="Yan M."/>
            <person name="Ng V."/>
            <person name="Cullen D."/>
            <person name="Martin F."/>
            <person name="Rosso M.-N."/>
            <person name="Henrissat B."/>
            <person name="Hibbett D."/>
            <person name="Martinez A.T."/>
            <person name="Grigoriev I.V."/>
        </authorList>
    </citation>
    <scope>NUCLEOTIDE SEQUENCE</scope>
    <source>
        <strain evidence="14">CBS 506.95</strain>
    </source>
</reference>
<dbReference type="EMBL" id="MU157828">
    <property type="protein sequence ID" value="KAF9533378.1"/>
    <property type="molecule type" value="Genomic_DNA"/>
</dbReference>
<evidence type="ECO:0000256" key="11">
    <source>
        <dbReference type="SAM" id="Coils"/>
    </source>
</evidence>
<proteinExistence type="inferred from homology"/>
<evidence type="ECO:0000256" key="6">
    <source>
        <dbReference type="ARBA" id="ARBA00023054"/>
    </source>
</evidence>
<evidence type="ECO:0000256" key="1">
    <source>
        <dbReference type="ARBA" id="ARBA00007050"/>
    </source>
</evidence>
<comment type="caution">
    <text evidence="14">The sequence shown here is derived from an EMBL/GenBank/DDBJ whole genome shotgun (WGS) entry which is preliminary data.</text>
</comment>
<protein>
    <recommendedName>
        <fullName evidence="10">Kinetochore protein NDC80</fullName>
    </recommendedName>
</protein>
<comment type="subcellular location">
    <subcellularLocation>
        <location evidence="10">Chromosome</location>
        <location evidence="10">Centromere</location>
        <location evidence="10">Kinetochore</location>
    </subcellularLocation>
    <subcellularLocation>
        <location evidence="10">Nucleus</location>
    </subcellularLocation>
</comment>
<dbReference type="Gene3D" id="1.10.418.30">
    <property type="entry name" value="Ncd80 complex, Ncd80 subunit"/>
    <property type="match status" value="1"/>
</dbReference>
<evidence type="ECO:0000256" key="12">
    <source>
        <dbReference type="SAM" id="MobiDB-lite"/>
    </source>
</evidence>
<feature type="coiled-coil region" evidence="11">
    <location>
        <begin position="509"/>
        <end position="646"/>
    </location>
</feature>
<dbReference type="OrthoDB" id="7459479at2759"/>
<evidence type="ECO:0000256" key="8">
    <source>
        <dbReference type="ARBA" id="ARBA00023306"/>
    </source>
</evidence>
<comment type="similarity">
    <text evidence="1 10">Belongs to the NDC80/HEC1 family.</text>
</comment>
<feature type="region of interest" description="Disordered" evidence="12">
    <location>
        <begin position="1"/>
        <end position="116"/>
    </location>
</feature>
<accession>A0A9P6EP65</accession>
<dbReference type="InterPro" id="IPR055260">
    <property type="entry name" value="Ndc80_CH"/>
</dbReference>
<keyword evidence="2 10" id="KW-0158">Chromosome</keyword>
<dbReference type="Pfam" id="PF03801">
    <property type="entry name" value="Ndc80_HEC"/>
    <property type="match status" value="1"/>
</dbReference>
<dbReference type="GO" id="GO:0051301">
    <property type="term" value="P:cell division"/>
    <property type="evidence" value="ECO:0007669"/>
    <property type="project" value="UniProtKB-UniRule"/>
</dbReference>
<dbReference type="InterPro" id="IPR038273">
    <property type="entry name" value="Ndc80_sf"/>
</dbReference>
<evidence type="ECO:0000259" key="13">
    <source>
        <dbReference type="Pfam" id="PF03801"/>
    </source>
</evidence>
<comment type="function">
    <text evidence="10">Acts as a component of the essential kinetochore-associated NDC80 complex, which is required for chromosome segregation and spindle checkpoint activity.</text>
</comment>
<evidence type="ECO:0000256" key="4">
    <source>
        <dbReference type="ARBA" id="ARBA00022776"/>
    </source>
</evidence>
<name>A0A9P6EP65_9AGAR</name>
<sequence length="647" mass="73896">MDSRRRSVMQPAYEPSSHARGSHLPVPSTIKKPANGPAFNPRLSVAGPALRPTNLNVPGTNPRQSMMRSQNTNPLLQSTSKGPAYGRTPMANPALRRGSMWGGGLMPPPSANQVVKDPRPLRERSYQAKMRQDVHNYLNDSGFEISMQALTSMHGKDYRAVFETLVITLDSCYPFRDGARLEEEFIPALKALRYPFSHQLDPKWLAAVASPHSWPFLLGVLHWLVELCRMRNEYMVSGHPTIQDPNFVPEEFDDPLDHKALAFQYTEEAYTSWLDGQDDFSQWNLMLEDRYQKRNERVQTELEEKKSHFFKLKTEYGKLKAAVPSINETKKECEIMQKDLEKFKIILERYEQRRDRLIDQIAVEKVELSRRTELLEEQKAEFEKLSATIKDQNLSPEEVIKMNTDRETLQRNLEDLRQKIDESKKAVLNLEVNVANRVTAVEEALDTYTAMLATLGLYPTPPEPWADIDLTLELNSASSNPQQLLAGSDIRKTIRPTLSSVAENRRQERATVENESVKVNNELDQLTTECKNIDYEIGELDKKVTQLNEQADDLRDAAQQEAQVSSVEASRLERELAQARTAAISNGLGVKSRLQALQFSYKEQIEKVSRLKEETVRAILKNGQEMANFKQEVSKHLQELRDFAEAD</sequence>
<keyword evidence="6 11" id="KW-0175">Coiled coil</keyword>
<evidence type="ECO:0000256" key="2">
    <source>
        <dbReference type="ARBA" id="ARBA00022454"/>
    </source>
</evidence>
<dbReference type="PANTHER" id="PTHR10643">
    <property type="entry name" value="KINETOCHORE PROTEIN NDC80"/>
    <property type="match status" value="1"/>
</dbReference>
<evidence type="ECO:0000256" key="5">
    <source>
        <dbReference type="ARBA" id="ARBA00022838"/>
    </source>
</evidence>
<dbReference type="GO" id="GO:0051315">
    <property type="term" value="P:attachment of mitotic spindle microtubules to kinetochore"/>
    <property type="evidence" value="ECO:0007669"/>
    <property type="project" value="UniProtKB-UniRule"/>
</dbReference>
<keyword evidence="7 10" id="KW-0539">Nucleus</keyword>
<gene>
    <name evidence="14" type="ORF">CPB83DRAFT_805275</name>
</gene>
<keyword evidence="9 10" id="KW-0137">Centromere</keyword>
<keyword evidence="15" id="KW-1185">Reference proteome</keyword>
<comment type="subunit">
    <text evidence="10">Component of the NDC80 complex.</text>
</comment>
<evidence type="ECO:0000256" key="9">
    <source>
        <dbReference type="ARBA" id="ARBA00023328"/>
    </source>
</evidence>
<dbReference type="GO" id="GO:0005634">
    <property type="term" value="C:nucleus"/>
    <property type="evidence" value="ECO:0007669"/>
    <property type="project" value="UniProtKB-SubCell"/>
</dbReference>
<evidence type="ECO:0000256" key="10">
    <source>
        <dbReference type="RuleBase" id="RU368072"/>
    </source>
</evidence>
<keyword evidence="8 10" id="KW-0131">Cell cycle</keyword>
<evidence type="ECO:0000313" key="15">
    <source>
        <dbReference type="Proteomes" id="UP000807306"/>
    </source>
</evidence>
<feature type="domain" description="Kinetochore protein Ndc80 CH" evidence="13">
    <location>
        <begin position="109"/>
        <end position="233"/>
    </location>
</feature>
<dbReference type="GO" id="GO:0031262">
    <property type="term" value="C:Ndc80 complex"/>
    <property type="evidence" value="ECO:0007669"/>
    <property type="project" value="UniProtKB-UniRule"/>
</dbReference>
<keyword evidence="4 10" id="KW-0498">Mitosis</keyword>
<dbReference type="InterPro" id="IPR005550">
    <property type="entry name" value="Kinetochore_Ndc80"/>
</dbReference>
<dbReference type="PANTHER" id="PTHR10643:SF2">
    <property type="entry name" value="KINETOCHORE PROTEIN NDC80 HOMOLOG"/>
    <property type="match status" value="1"/>
</dbReference>
<evidence type="ECO:0000256" key="3">
    <source>
        <dbReference type="ARBA" id="ARBA00022618"/>
    </source>
</evidence>
<evidence type="ECO:0000313" key="14">
    <source>
        <dbReference type="EMBL" id="KAF9533378.1"/>
    </source>
</evidence>
<evidence type="ECO:0000256" key="7">
    <source>
        <dbReference type="ARBA" id="ARBA00023242"/>
    </source>
</evidence>
<dbReference type="Proteomes" id="UP000807306">
    <property type="component" value="Unassembled WGS sequence"/>
</dbReference>
<feature type="coiled-coil region" evidence="11">
    <location>
        <begin position="288"/>
        <end position="433"/>
    </location>
</feature>
<feature type="compositionally biased region" description="Polar residues" evidence="12">
    <location>
        <begin position="53"/>
        <end position="81"/>
    </location>
</feature>
<dbReference type="AlphaFoldDB" id="A0A9P6EP65"/>
<organism evidence="14 15">
    <name type="scientific">Crepidotus variabilis</name>
    <dbReference type="NCBI Taxonomy" id="179855"/>
    <lineage>
        <taxon>Eukaryota</taxon>
        <taxon>Fungi</taxon>
        <taxon>Dikarya</taxon>
        <taxon>Basidiomycota</taxon>
        <taxon>Agaricomycotina</taxon>
        <taxon>Agaricomycetes</taxon>
        <taxon>Agaricomycetidae</taxon>
        <taxon>Agaricales</taxon>
        <taxon>Agaricineae</taxon>
        <taxon>Crepidotaceae</taxon>
        <taxon>Crepidotus</taxon>
    </lineage>
</organism>
<keyword evidence="3 10" id="KW-0132">Cell division</keyword>
<keyword evidence="5 10" id="KW-0995">Kinetochore</keyword>
<dbReference type="Gene3D" id="6.10.250.1950">
    <property type="match status" value="1"/>
</dbReference>